<evidence type="ECO:0000256" key="9">
    <source>
        <dbReference type="ARBA" id="ARBA00023136"/>
    </source>
</evidence>
<accession>I7Z8Y9</accession>
<dbReference type="STRING" id="1172194.WQQ_45670"/>
<organism evidence="13 14">
    <name type="scientific">Hydrocarboniphaga effusa AP103</name>
    <dbReference type="NCBI Taxonomy" id="1172194"/>
    <lineage>
        <taxon>Bacteria</taxon>
        <taxon>Pseudomonadati</taxon>
        <taxon>Pseudomonadota</taxon>
        <taxon>Gammaproteobacteria</taxon>
        <taxon>Nevskiales</taxon>
        <taxon>Nevskiaceae</taxon>
        <taxon>Hydrocarboniphaga</taxon>
    </lineage>
</organism>
<evidence type="ECO:0000313" key="14">
    <source>
        <dbReference type="Proteomes" id="UP000003704"/>
    </source>
</evidence>
<gene>
    <name evidence="13" type="ORF">WQQ_45670</name>
</gene>
<dbReference type="Gene3D" id="3.30.1150.10">
    <property type="match status" value="1"/>
</dbReference>
<evidence type="ECO:0000256" key="3">
    <source>
        <dbReference type="ARBA" id="ARBA00022448"/>
    </source>
</evidence>
<evidence type="ECO:0000256" key="2">
    <source>
        <dbReference type="ARBA" id="ARBA00006555"/>
    </source>
</evidence>
<proteinExistence type="inferred from homology"/>
<name>I7Z8Y9_9GAMM</name>
<keyword evidence="14" id="KW-1185">Reference proteome</keyword>
<comment type="subcellular location">
    <subcellularLocation>
        <location evidence="1">Cell inner membrane</location>
        <topology evidence="1">Single-pass membrane protein</topology>
        <orientation evidence="1">Periplasmic side</orientation>
    </subcellularLocation>
</comment>
<keyword evidence="8 11" id="KW-1133">Transmembrane helix</keyword>
<feature type="domain" description="TonB C-terminal" evidence="12">
    <location>
        <begin position="179"/>
        <end position="271"/>
    </location>
</feature>
<feature type="region of interest" description="Disordered" evidence="10">
    <location>
        <begin position="68"/>
        <end position="170"/>
    </location>
</feature>
<comment type="caution">
    <text evidence="13">The sequence shown here is derived from an EMBL/GenBank/DDBJ whole genome shotgun (WGS) entry which is preliminary data.</text>
</comment>
<dbReference type="SUPFAM" id="SSF74653">
    <property type="entry name" value="TolA/TonB C-terminal domain"/>
    <property type="match status" value="1"/>
</dbReference>
<dbReference type="Proteomes" id="UP000003704">
    <property type="component" value="Unassembled WGS sequence"/>
</dbReference>
<dbReference type="GO" id="GO:0015031">
    <property type="term" value="P:protein transport"/>
    <property type="evidence" value="ECO:0007669"/>
    <property type="project" value="UniProtKB-KW"/>
</dbReference>
<dbReference type="Pfam" id="PF03544">
    <property type="entry name" value="TonB_C"/>
    <property type="match status" value="1"/>
</dbReference>
<dbReference type="NCBIfam" id="TIGR01352">
    <property type="entry name" value="tonB_Cterm"/>
    <property type="match status" value="1"/>
</dbReference>
<evidence type="ECO:0000256" key="11">
    <source>
        <dbReference type="SAM" id="Phobius"/>
    </source>
</evidence>
<dbReference type="AlphaFoldDB" id="I7Z8Y9"/>
<dbReference type="InterPro" id="IPR006260">
    <property type="entry name" value="TonB/TolA_C"/>
</dbReference>
<protein>
    <recommendedName>
        <fullName evidence="12">TonB C-terminal domain-containing protein</fullName>
    </recommendedName>
</protein>
<evidence type="ECO:0000256" key="6">
    <source>
        <dbReference type="ARBA" id="ARBA00022692"/>
    </source>
</evidence>
<sequence length="271" mass="28396">MVTASRAPQLDDAPLSRRLGIAISVGLHLLLALGLLVKWPSRTLELPPAADQKSIEVSLITAAASSPSAAAAPPPAAPTQAVEAPKPKPKSVKPKPKPVVAAQAPAPVKAPVPEPEISKPAEPAMAQSQPAPAATATASSAPSTAAVASATPSNPGAGRPVGAPAVSMSPEQISRLERQYSMMVMRSVERNMRVPVRARQFKETGVTVVRMRIGRDGSVLEARVVTSSGFGYLDEEAQALMFRIASFPPVPPVLRPWMESIVIDQPVNFRL</sequence>
<evidence type="ECO:0000256" key="8">
    <source>
        <dbReference type="ARBA" id="ARBA00022989"/>
    </source>
</evidence>
<keyword evidence="5" id="KW-0997">Cell inner membrane</keyword>
<dbReference type="PANTHER" id="PTHR33446:SF2">
    <property type="entry name" value="PROTEIN TONB"/>
    <property type="match status" value="1"/>
</dbReference>
<keyword evidence="4" id="KW-1003">Cell membrane</keyword>
<dbReference type="InterPro" id="IPR037682">
    <property type="entry name" value="TonB_C"/>
</dbReference>
<feature type="compositionally biased region" description="Low complexity" evidence="10">
    <location>
        <begin position="120"/>
        <end position="153"/>
    </location>
</feature>
<dbReference type="PANTHER" id="PTHR33446">
    <property type="entry name" value="PROTEIN TONB-RELATED"/>
    <property type="match status" value="1"/>
</dbReference>
<evidence type="ECO:0000256" key="5">
    <source>
        <dbReference type="ARBA" id="ARBA00022519"/>
    </source>
</evidence>
<dbReference type="EMBL" id="AKGD01000004">
    <property type="protein sequence ID" value="EIT68132.1"/>
    <property type="molecule type" value="Genomic_DNA"/>
</dbReference>
<dbReference type="GO" id="GO:0055085">
    <property type="term" value="P:transmembrane transport"/>
    <property type="evidence" value="ECO:0007669"/>
    <property type="project" value="InterPro"/>
</dbReference>
<reference evidence="13 14" key="1">
    <citation type="journal article" date="2012" name="J. Bacteriol.">
        <title>Genome Sequence of n-Alkane-Degrading Hydrocarboniphaga effusa Strain AP103T (ATCC BAA-332T).</title>
        <authorList>
            <person name="Chang H.K."/>
            <person name="Zylstra G.J."/>
            <person name="Chae J.C."/>
        </authorList>
    </citation>
    <scope>NUCLEOTIDE SEQUENCE [LARGE SCALE GENOMIC DNA]</scope>
    <source>
        <strain evidence="13 14">AP103</strain>
    </source>
</reference>
<dbReference type="PROSITE" id="PS52015">
    <property type="entry name" value="TONB_CTD"/>
    <property type="match status" value="1"/>
</dbReference>
<feature type="transmembrane region" description="Helical" evidence="11">
    <location>
        <begin position="19"/>
        <end position="37"/>
    </location>
</feature>
<evidence type="ECO:0000313" key="13">
    <source>
        <dbReference type="EMBL" id="EIT68132.1"/>
    </source>
</evidence>
<dbReference type="InterPro" id="IPR051045">
    <property type="entry name" value="TonB-dependent_transducer"/>
</dbReference>
<keyword evidence="9 11" id="KW-0472">Membrane</keyword>
<evidence type="ECO:0000256" key="4">
    <source>
        <dbReference type="ARBA" id="ARBA00022475"/>
    </source>
</evidence>
<feature type="compositionally biased region" description="Low complexity" evidence="10">
    <location>
        <begin position="98"/>
        <end position="107"/>
    </location>
</feature>
<keyword evidence="6 11" id="KW-0812">Transmembrane</keyword>
<comment type="similarity">
    <text evidence="2">Belongs to the TonB family.</text>
</comment>
<evidence type="ECO:0000259" key="12">
    <source>
        <dbReference type="PROSITE" id="PS52015"/>
    </source>
</evidence>
<keyword evidence="3" id="KW-0813">Transport</keyword>
<dbReference type="GO" id="GO:0098797">
    <property type="term" value="C:plasma membrane protein complex"/>
    <property type="evidence" value="ECO:0007669"/>
    <property type="project" value="TreeGrafter"/>
</dbReference>
<feature type="compositionally biased region" description="Basic residues" evidence="10">
    <location>
        <begin position="87"/>
        <end position="96"/>
    </location>
</feature>
<evidence type="ECO:0000256" key="1">
    <source>
        <dbReference type="ARBA" id="ARBA00004383"/>
    </source>
</evidence>
<dbReference type="OrthoDB" id="6121181at2"/>
<evidence type="ECO:0000256" key="10">
    <source>
        <dbReference type="SAM" id="MobiDB-lite"/>
    </source>
</evidence>
<dbReference type="GO" id="GO:0031992">
    <property type="term" value="F:energy transducer activity"/>
    <property type="evidence" value="ECO:0007669"/>
    <property type="project" value="TreeGrafter"/>
</dbReference>
<dbReference type="RefSeq" id="WP_007187502.1">
    <property type="nucleotide sequence ID" value="NZ_AKGD01000004.1"/>
</dbReference>
<keyword evidence="7" id="KW-0653">Protein transport</keyword>
<evidence type="ECO:0000256" key="7">
    <source>
        <dbReference type="ARBA" id="ARBA00022927"/>
    </source>
</evidence>